<protein>
    <submittedName>
        <fullName evidence="1">Uncharacterized protein</fullName>
    </submittedName>
</protein>
<keyword evidence="2" id="KW-1185">Reference proteome</keyword>
<dbReference type="RefSeq" id="WP_209994836.1">
    <property type="nucleotide sequence ID" value="NZ_JBHSVQ010000001.1"/>
</dbReference>
<dbReference type="EMBL" id="JBHUKY010000067">
    <property type="protein sequence ID" value="MFD2413394.1"/>
    <property type="molecule type" value="Genomic_DNA"/>
</dbReference>
<proteinExistence type="predicted"/>
<organism evidence="1 2">
    <name type="scientific">Paenibacillus rhizoplanae</name>
    <dbReference type="NCBI Taxonomy" id="1917181"/>
    <lineage>
        <taxon>Bacteria</taxon>
        <taxon>Bacillati</taxon>
        <taxon>Bacillota</taxon>
        <taxon>Bacilli</taxon>
        <taxon>Bacillales</taxon>
        <taxon>Paenibacillaceae</taxon>
        <taxon>Paenibacillus</taxon>
    </lineage>
</organism>
<name>A0ABW5FEF6_9BACL</name>
<comment type="caution">
    <text evidence="1">The sequence shown here is derived from an EMBL/GenBank/DDBJ whole genome shotgun (WGS) entry which is preliminary data.</text>
</comment>
<evidence type="ECO:0000313" key="2">
    <source>
        <dbReference type="Proteomes" id="UP001597448"/>
    </source>
</evidence>
<accession>A0ABW5FEF6</accession>
<sequence length="45" mass="5253">MFGDSFIYLITHVMSGADIMPEFMKNTTIVVSIYFGFQLNFYYIS</sequence>
<dbReference type="Proteomes" id="UP001597448">
    <property type="component" value="Unassembled WGS sequence"/>
</dbReference>
<evidence type="ECO:0000313" key="1">
    <source>
        <dbReference type="EMBL" id="MFD2413394.1"/>
    </source>
</evidence>
<gene>
    <name evidence="1" type="ORF">ACFSX3_26295</name>
</gene>
<reference evidence="2" key="1">
    <citation type="journal article" date="2019" name="Int. J. Syst. Evol. Microbiol.">
        <title>The Global Catalogue of Microorganisms (GCM) 10K type strain sequencing project: providing services to taxonomists for standard genome sequencing and annotation.</title>
        <authorList>
            <consortium name="The Broad Institute Genomics Platform"/>
            <consortium name="The Broad Institute Genome Sequencing Center for Infectious Disease"/>
            <person name="Wu L."/>
            <person name="Ma J."/>
        </authorList>
    </citation>
    <scope>NUCLEOTIDE SEQUENCE [LARGE SCALE GENOMIC DNA]</scope>
    <source>
        <strain evidence="2">CCM 8725</strain>
    </source>
</reference>